<evidence type="ECO:0008006" key="3">
    <source>
        <dbReference type="Google" id="ProtNLM"/>
    </source>
</evidence>
<dbReference type="InterPro" id="IPR036397">
    <property type="entry name" value="RNaseH_sf"/>
</dbReference>
<dbReference type="EMBL" id="CAUYUJ010016084">
    <property type="protein sequence ID" value="CAK0861684.1"/>
    <property type="molecule type" value="Genomic_DNA"/>
</dbReference>
<accession>A0ABN9UP10</accession>
<comment type="caution">
    <text evidence="1">The sequence shown here is derived from an EMBL/GenBank/DDBJ whole genome shotgun (WGS) entry which is preliminary data.</text>
</comment>
<reference evidence="1" key="1">
    <citation type="submission" date="2023-10" db="EMBL/GenBank/DDBJ databases">
        <authorList>
            <person name="Chen Y."/>
            <person name="Shah S."/>
            <person name="Dougan E. K."/>
            <person name="Thang M."/>
            <person name="Chan C."/>
        </authorList>
    </citation>
    <scope>NUCLEOTIDE SEQUENCE [LARGE SCALE GENOMIC DNA]</scope>
</reference>
<dbReference type="Gene3D" id="3.30.420.10">
    <property type="entry name" value="Ribonuclease H-like superfamily/Ribonuclease H"/>
    <property type="match status" value="1"/>
</dbReference>
<evidence type="ECO:0000313" key="2">
    <source>
        <dbReference type="Proteomes" id="UP001189429"/>
    </source>
</evidence>
<evidence type="ECO:0000313" key="1">
    <source>
        <dbReference type="EMBL" id="CAK0861684.1"/>
    </source>
</evidence>
<organism evidence="1 2">
    <name type="scientific">Prorocentrum cordatum</name>
    <dbReference type="NCBI Taxonomy" id="2364126"/>
    <lineage>
        <taxon>Eukaryota</taxon>
        <taxon>Sar</taxon>
        <taxon>Alveolata</taxon>
        <taxon>Dinophyceae</taxon>
        <taxon>Prorocentrales</taxon>
        <taxon>Prorocentraceae</taxon>
        <taxon>Prorocentrum</taxon>
    </lineage>
</organism>
<protein>
    <recommendedName>
        <fullName evidence="3">RNase H type-1 domain-containing protein</fullName>
    </recommendedName>
</protein>
<gene>
    <name evidence="1" type="ORF">PCOR1329_LOCUS50285</name>
</gene>
<name>A0ABN9UP10_9DINO</name>
<proteinExistence type="predicted"/>
<sequence>MVDPSGRLIAAAYGAGPVDICPQQASHDAEDYAIFMLTSCAFGPVEVYADCASTLQCLHDPVFSVSAQCSNAHLWQRMWHIFHDPGMLSAFKTKAHCTQTDVEACRTTAWERLANESADSFAKQGAGCHPCAAAAARELAGLNLLAVEAGRWAAQQEILKVDRVWLDADQILPYSPPEPPAPNGPLDRSAALVGKDRYLFSSESPPAAPELELLVQLQGHRIKMAPVFQADGQPVLSGSRVAI</sequence>
<dbReference type="Proteomes" id="UP001189429">
    <property type="component" value="Unassembled WGS sequence"/>
</dbReference>
<keyword evidence="2" id="KW-1185">Reference proteome</keyword>